<feature type="transmembrane region" description="Helical" evidence="2">
    <location>
        <begin position="120"/>
        <end position="141"/>
    </location>
</feature>
<comment type="caution">
    <text evidence="3">The sequence shown here is derived from an EMBL/GenBank/DDBJ whole genome shotgun (WGS) entry which is preliminary data.</text>
</comment>
<name>A0ABQ2B0R3_9MICO</name>
<feature type="compositionally biased region" description="Polar residues" evidence="1">
    <location>
        <begin position="1"/>
        <end position="10"/>
    </location>
</feature>
<evidence type="ECO:0000313" key="4">
    <source>
        <dbReference type="Proteomes" id="UP000632535"/>
    </source>
</evidence>
<feature type="transmembrane region" description="Helical" evidence="2">
    <location>
        <begin position="64"/>
        <end position="85"/>
    </location>
</feature>
<dbReference type="RefSeq" id="WP_188522032.1">
    <property type="nucleotide sequence ID" value="NZ_BMDG01000002.1"/>
</dbReference>
<keyword evidence="2" id="KW-0812">Transmembrane</keyword>
<protein>
    <submittedName>
        <fullName evidence="3">Uncharacterized protein</fullName>
    </submittedName>
</protein>
<evidence type="ECO:0000256" key="2">
    <source>
        <dbReference type="SAM" id="Phobius"/>
    </source>
</evidence>
<dbReference type="Pfam" id="PF19545">
    <property type="entry name" value="DUF6069"/>
    <property type="match status" value="1"/>
</dbReference>
<keyword evidence="4" id="KW-1185">Reference proteome</keyword>
<dbReference type="InterPro" id="IPR045713">
    <property type="entry name" value="DUF6069"/>
</dbReference>
<organism evidence="3 4">
    <name type="scientific">Isoptericola cucumis</name>
    <dbReference type="NCBI Taxonomy" id="1776856"/>
    <lineage>
        <taxon>Bacteria</taxon>
        <taxon>Bacillati</taxon>
        <taxon>Actinomycetota</taxon>
        <taxon>Actinomycetes</taxon>
        <taxon>Micrococcales</taxon>
        <taxon>Promicromonosporaceae</taxon>
        <taxon>Isoptericola</taxon>
    </lineage>
</organism>
<proteinExistence type="predicted"/>
<sequence length="152" mass="15176">MDATESSTTGGAAPGSTARRPRWTRTRTVVVAAVITGPLVYLVGTLLGVDPQVRSGTGTFEVPISFVIGASLTAALGGWGVRALLLRTRSGGRAAWYLLCAAVLLVSLAGPLGAANPGAVALLTLEHLAVGGVIMFGLAGATAGGGRAARRP</sequence>
<feature type="transmembrane region" description="Helical" evidence="2">
    <location>
        <begin position="29"/>
        <end position="49"/>
    </location>
</feature>
<keyword evidence="2" id="KW-0472">Membrane</keyword>
<evidence type="ECO:0000256" key="1">
    <source>
        <dbReference type="SAM" id="MobiDB-lite"/>
    </source>
</evidence>
<dbReference type="EMBL" id="BMDG01000002">
    <property type="protein sequence ID" value="GGI05069.1"/>
    <property type="molecule type" value="Genomic_DNA"/>
</dbReference>
<accession>A0ABQ2B0R3</accession>
<reference evidence="4" key="1">
    <citation type="journal article" date="2019" name="Int. J. Syst. Evol. Microbiol.">
        <title>The Global Catalogue of Microorganisms (GCM) 10K type strain sequencing project: providing services to taxonomists for standard genome sequencing and annotation.</title>
        <authorList>
            <consortium name="The Broad Institute Genomics Platform"/>
            <consortium name="The Broad Institute Genome Sequencing Center for Infectious Disease"/>
            <person name="Wu L."/>
            <person name="Ma J."/>
        </authorList>
    </citation>
    <scope>NUCLEOTIDE SEQUENCE [LARGE SCALE GENOMIC DNA]</scope>
    <source>
        <strain evidence="4">CCM 8653</strain>
    </source>
</reference>
<keyword evidence="2" id="KW-1133">Transmembrane helix</keyword>
<dbReference type="Proteomes" id="UP000632535">
    <property type="component" value="Unassembled WGS sequence"/>
</dbReference>
<feature type="region of interest" description="Disordered" evidence="1">
    <location>
        <begin position="1"/>
        <end position="21"/>
    </location>
</feature>
<evidence type="ECO:0000313" key="3">
    <source>
        <dbReference type="EMBL" id="GGI05069.1"/>
    </source>
</evidence>
<feature type="transmembrane region" description="Helical" evidence="2">
    <location>
        <begin position="94"/>
        <end position="114"/>
    </location>
</feature>
<gene>
    <name evidence="3" type="ORF">GCM10007368_04310</name>
</gene>